<dbReference type="InterPro" id="IPR001297">
    <property type="entry name" value="PBS_linker_dom"/>
</dbReference>
<gene>
    <name evidence="8" type="ORF">NIES1031_09020</name>
</gene>
<protein>
    <submittedName>
        <fullName evidence="8">Phycobilisome rod-core linker polypeptide CpcG2</fullName>
    </submittedName>
</protein>
<dbReference type="Proteomes" id="UP000185984">
    <property type="component" value="Unassembled WGS sequence"/>
</dbReference>
<sequence>MALPLLQYKPTTQNHRVRSFGVADLDDETPYIYRIEDANSPAEIQDLIWAAYRQVFSEHEILKANRQVQLESQLKNRAISVRDFIRGLAKSERFYQMVVAVNNNYRLVDICLKRFLGRSSYNKDEQIAWSIKIGTLGFHGFVDALLDSEEYTDNFGDYTVPYQRKRMEGRPFNLVTPRYGEDFRETAGTVTTDWRFALEQFYSRKYEQRQLREGDPRKYRDMAAAIAPKQNYAQGVSAYNIDYMKMVPVRNASGSKR</sequence>
<accession>A0A1U7HV61</accession>
<keyword evidence="9" id="KW-1185">Reference proteome</keyword>
<organism evidence="8 9">
    <name type="scientific">Chroogloeocystis siderophila 5.2 s.c.1</name>
    <dbReference type="NCBI Taxonomy" id="247279"/>
    <lineage>
        <taxon>Bacteria</taxon>
        <taxon>Bacillati</taxon>
        <taxon>Cyanobacteriota</taxon>
        <taxon>Cyanophyceae</taxon>
        <taxon>Oscillatoriophycideae</taxon>
        <taxon>Chroococcales</taxon>
        <taxon>Chroococcaceae</taxon>
        <taxon>Chroogloeocystis</taxon>
    </lineage>
</organism>
<comment type="similarity">
    <text evidence="6">Belongs to the phycobilisome linker protein family.</text>
</comment>
<dbReference type="Pfam" id="PF00427">
    <property type="entry name" value="PBS_linker_poly"/>
    <property type="match status" value="1"/>
</dbReference>
<dbReference type="GO" id="GO:0030089">
    <property type="term" value="C:phycobilisome"/>
    <property type="evidence" value="ECO:0007669"/>
    <property type="project" value="UniProtKB-UniRule"/>
</dbReference>
<dbReference type="OrthoDB" id="448032at2"/>
<dbReference type="InterPro" id="IPR038255">
    <property type="entry name" value="PBS_linker_sf"/>
</dbReference>
<dbReference type="PIRSF" id="PIRSF005898">
    <property type="entry name" value="Phycobilisome_CpeC/CpcI"/>
    <property type="match status" value="1"/>
</dbReference>
<evidence type="ECO:0000313" key="8">
    <source>
        <dbReference type="EMBL" id="OKH27418.1"/>
    </source>
</evidence>
<evidence type="ECO:0000256" key="3">
    <source>
        <dbReference type="ARBA" id="ARBA00022738"/>
    </source>
</evidence>
<evidence type="ECO:0000259" key="7">
    <source>
        <dbReference type="PROSITE" id="PS51445"/>
    </source>
</evidence>
<dbReference type="PROSITE" id="PS51445">
    <property type="entry name" value="PBS_LINKER"/>
    <property type="match status" value="1"/>
</dbReference>
<dbReference type="GO" id="GO:0012505">
    <property type="term" value="C:endomembrane system"/>
    <property type="evidence" value="ECO:0007669"/>
    <property type="project" value="UniProtKB-SubCell"/>
</dbReference>
<dbReference type="RefSeq" id="WP_073549086.1">
    <property type="nucleotide sequence ID" value="NZ_CAWMVK010000040.1"/>
</dbReference>
<dbReference type="PANTHER" id="PTHR34011">
    <property type="entry name" value="PHYCOBILISOME 32.1 KDA LINKER POLYPEPTIDE, PHYCOCYANIN-ASSOCIATED, ROD 2-RELATED"/>
    <property type="match status" value="1"/>
</dbReference>
<dbReference type="Gene3D" id="1.10.3130.20">
    <property type="entry name" value="Phycobilisome linker domain"/>
    <property type="match status" value="1"/>
</dbReference>
<keyword evidence="3 6" id="KW-0605">Phycobilisome</keyword>
<dbReference type="GO" id="GO:0015979">
    <property type="term" value="P:photosynthesis"/>
    <property type="evidence" value="ECO:0007669"/>
    <property type="project" value="InterPro"/>
</dbReference>
<evidence type="ECO:0000313" key="9">
    <source>
        <dbReference type="Proteomes" id="UP000185984"/>
    </source>
</evidence>
<keyword evidence="4" id="KW-0793">Thylakoid</keyword>
<dbReference type="STRING" id="247279.NIES1031_09020"/>
<keyword evidence="5" id="KW-0472">Membrane</keyword>
<evidence type="ECO:0000256" key="4">
    <source>
        <dbReference type="ARBA" id="ARBA00023078"/>
    </source>
</evidence>
<evidence type="ECO:0000256" key="6">
    <source>
        <dbReference type="PROSITE-ProRule" id="PRU00775"/>
    </source>
</evidence>
<keyword evidence="2" id="KW-0042">Antenna complex</keyword>
<evidence type="ECO:0000256" key="1">
    <source>
        <dbReference type="ARBA" id="ARBA00004308"/>
    </source>
</evidence>
<evidence type="ECO:0000256" key="5">
    <source>
        <dbReference type="ARBA" id="ARBA00023136"/>
    </source>
</evidence>
<comment type="caution">
    <text evidence="8">The sequence shown here is derived from an EMBL/GenBank/DDBJ whole genome shotgun (WGS) entry which is preliminary data.</text>
</comment>
<dbReference type="EMBL" id="MRCC01000006">
    <property type="protein sequence ID" value="OKH27418.1"/>
    <property type="molecule type" value="Genomic_DNA"/>
</dbReference>
<reference evidence="8 9" key="1">
    <citation type="submission" date="2016-11" db="EMBL/GenBank/DDBJ databases">
        <title>Draft Genome Sequences of Nine Cyanobacterial Strains from Diverse Habitats.</title>
        <authorList>
            <person name="Zhu T."/>
            <person name="Hou S."/>
            <person name="Lu X."/>
            <person name="Hess W.R."/>
        </authorList>
    </citation>
    <scope>NUCLEOTIDE SEQUENCE [LARGE SCALE GENOMIC DNA]</scope>
    <source>
        <strain evidence="8 9">5.2 s.c.1</strain>
    </source>
</reference>
<name>A0A1U7HV61_9CHRO</name>
<feature type="domain" description="PBS-linker" evidence="7">
    <location>
        <begin position="11"/>
        <end position="191"/>
    </location>
</feature>
<proteinExistence type="inferred from homology"/>
<dbReference type="AlphaFoldDB" id="A0A1U7HV61"/>
<dbReference type="InterPro" id="IPR016470">
    <property type="entry name" value="Phycobilisome"/>
</dbReference>
<evidence type="ECO:0000256" key="2">
    <source>
        <dbReference type="ARBA" id="ARBA00022549"/>
    </source>
</evidence>
<comment type="subcellular location">
    <subcellularLocation>
        <location evidence="1">Endomembrane system</location>
    </subcellularLocation>
</comment>